<evidence type="ECO:0000256" key="1">
    <source>
        <dbReference type="ARBA" id="ARBA00005582"/>
    </source>
</evidence>
<dbReference type="Pfam" id="PF00293">
    <property type="entry name" value="NUDIX"/>
    <property type="match status" value="1"/>
</dbReference>
<accession>A0ABS2M3W6</accession>
<dbReference type="InterPro" id="IPR015797">
    <property type="entry name" value="NUDIX_hydrolase-like_dom_sf"/>
</dbReference>
<gene>
    <name evidence="3" type="ORF">JOD64_006318</name>
</gene>
<dbReference type="RefSeq" id="WP_204945589.1">
    <property type="nucleotide sequence ID" value="NZ_JAFBBP010000001.1"/>
</dbReference>
<organism evidence="3 4">
    <name type="scientific">Micromonospora luteifusca</name>
    <dbReference type="NCBI Taxonomy" id="709860"/>
    <lineage>
        <taxon>Bacteria</taxon>
        <taxon>Bacillati</taxon>
        <taxon>Actinomycetota</taxon>
        <taxon>Actinomycetes</taxon>
        <taxon>Micromonosporales</taxon>
        <taxon>Micromonosporaceae</taxon>
        <taxon>Micromonospora</taxon>
    </lineage>
</organism>
<protein>
    <submittedName>
        <fullName evidence="3">8-oxo-dGTP pyrophosphatase MutT (NUDIX family)</fullName>
    </submittedName>
</protein>
<sequence>MTEQNAKDRAPAVSCVFVCHDGAGRVLLARRSSGARDEPGTWDTGAGALEFGETFEAAVSREVREEYSTQPLDITILGVRNVLRDDPPSHWVAVTFAVRVDPTTVTIGEPHKFDELGWFTADALPEPAHSQLLPTLALLSNGWHGPSPRVMPIENHPYSAKLA</sequence>
<evidence type="ECO:0000313" key="3">
    <source>
        <dbReference type="EMBL" id="MBM7495096.1"/>
    </source>
</evidence>
<dbReference type="InterPro" id="IPR000086">
    <property type="entry name" value="NUDIX_hydrolase_dom"/>
</dbReference>
<evidence type="ECO:0000313" key="4">
    <source>
        <dbReference type="Proteomes" id="UP000764837"/>
    </source>
</evidence>
<comment type="caution">
    <text evidence="3">The sequence shown here is derived from an EMBL/GenBank/DDBJ whole genome shotgun (WGS) entry which is preliminary data.</text>
</comment>
<comment type="similarity">
    <text evidence="1">Belongs to the Nudix hydrolase family.</text>
</comment>
<dbReference type="PANTHER" id="PTHR43736">
    <property type="entry name" value="ADP-RIBOSE PYROPHOSPHATASE"/>
    <property type="match status" value="1"/>
</dbReference>
<dbReference type="Gene3D" id="3.90.79.10">
    <property type="entry name" value="Nucleoside Triphosphate Pyrophosphohydrolase"/>
    <property type="match status" value="1"/>
</dbReference>
<proteinExistence type="inferred from homology"/>
<keyword evidence="4" id="KW-1185">Reference proteome</keyword>
<feature type="domain" description="Nudix hydrolase" evidence="2">
    <location>
        <begin position="8"/>
        <end position="152"/>
    </location>
</feature>
<dbReference type="SUPFAM" id="SSF55811">
    <property type="entry name" value="Nudix"/>
    <property type="match status" value="1"/>
</dbReference>
<reference evidence="3 4" key="1">
    <citation type="submission" date="2021-01" db="EMBL/GenBank/DDBJ databases">
        <title>Sequencing the genomes of 1000 actinobacteria strains.</title>
        <authorList>
            <person name="Klenk H.-P."/>
        </authorList>
    </citation>
    <scope>NUCLEOTIDE SEQUENCE [LARGE SCALE GENOMIC DNA]</scope>
    <source>
        <strain evidence="3 4">DSM 100204</strain>
    </source>
</reference>
<evidence type="ECO:0000259" key="2">
    <source>
        <dbReference type="PROSITE" id="PS51462"/>
    </source>
</evidence>
<dbReference type="EMBL" id="JAFBBP010000001">
    <property type="protein sequence ID" value="MBM7495096.1"/>
    <property type="molecule type" value="Genomic_DNA"/>
</dbReference>
<dbReference type="PROSITE" id="PS51462">
    <property type="entry name" value="NUDIX"/>
    <property type="match status" value="1"/>
</dbReference>
<dbReference type="PANTHER" id="PTHR43736:SF1">
    <property type="entry name" value="DIHYDRONEOPTERIN TRIPHOSPHATE DIPHOSPHATASE"/>
    <property type="match status" value="1"/>
</dbReference>
<dbReference type="Proteomes" id="UP000764837">
    <property type="component" value="Unassembled WGS sequence"/>
</dbReference>
<name>A0ABS2M3W6_9ACTN</name>